<dbReference type="GO" id="GO:0005525">
    <property type="term" value="F:GTP binding"/>
    <property type="evidence" value="ECO:0007669"/>
    <property type="project" value="UniProtKB-UniRule"/>
</dbReference>
<keyword evidence="8 12" id="KW-0342">GTP-binding</keyword>
<keyword evidence="9 12" id="KW-0501">Molybdenum cofactor biosynthesis</keyword>
<feature type="binding site" evidence="12">
    <location>
        <position position="274"/>
    </location>
    <ligand>
        <name>[4Fe-4S] cluster</name>
        <dbReference type="ChEBI" id="CHEBI:49883"/>
        <label>2</label>
        <note>4Fe-4S-substrate</note>
    </ligand>
</feature>
<dbReference type="HAMAP" id="MF_01225_B">
    <property type="entry name" value="MoaA_B"/>
    <property type="match status" value="1"/>
</dbReference>
<sequence length="330" mass="37392">MMKLLEDRYGRRHDYLRISVTDRCNLRCVYCMGPEGVKLLEHRQILSYEEILKIVRAAAEVGVKKIRITGGEPLVRKGIEYLIKKIAETPGIEDIAMTTNGLLLEEKALALKEAGLKRVNVSLDSLKPETYSQVTRGGDLNKALAGIKAALHYRLTPVKINVVLMKGINDEEIDDFLRLTLEYPLHVRFIEYMPIDAHDIAWEGKYLSLQAVKERASTLGLPLESIEVRGCGPAEMFKLPGALGSVGLIHPVSKHFCFSCNRLRLTADGYLKPCLYWQEELPVRPVLNDKEALQELFRKALDVKRQQHTMSPQRNRDLEEDRRGMSKVGG</sequence>
<comment type="similarity">
    <text evidence="12">Belongs to the radical SAM superfamily. MoaA family.</text>
</comment>
<feature type="binding site" evidence="12">
    <location>
        <position position="31"/>
    </location>
    <ligand>
        <name>[4Fe-4S] cluster</name>
        <dbReference type="ChEBI" id="CHEBI:49883"/>
        <label>1</label>
        <note>4Fe-4S-S-AdoMet</note>
    </ligand>
</feature>
<keyword evidence="6 12" id="KW-0408">Iron</keyword>
<dbReference type="Proteomes" id="UP000515847">
    <property type="component" value="Chromosome"/>
</dbReference>
<proteinExistence type="inferred from homology"/>
<dbReference type="GO" id="GO:0061798">
    <property type="term" value="F:GTP 3',8'-cyclase activity"/>
    <property type="evidence" value="ECO:0007669"/>
    <property type="project" value="UniProtKB-UniRule"/>
</dbReference>
<dbReference type="InterPro" id="IPR013483">
    <property type="entry name" value="MoaA"/>
</dbReference>
<dbReference type="KEGG" id="tfr:BR63_07765"/>
<feature type="region of interest" description="Disordered" evidence="13">
    <location>
        <begin position="304"/>
        <end position="330"/>
    </location>
</feature>
<evidence type="ECO:0000256" key="3">
    <source>
        <dbReference type="ARBA" id="ARBA00022691"/>
    </source>
</evidence>
<feature type="compositionally biased region" description="Basic and acidic residues" evidence="13">
    <location>
        <begin position="314"/>
        <end position="324"/>
    </location>
</feature>
<keyword evidence="4 12" id="KW-0479">Metal-binding</keyword>
<keyword evidence="3 12" id="KW-0949">S-adenosyl-L-methionine</keyword>
<accession>A0A7G6E2B4</accession>
<dbReference type="GO" id="GO:0046872">
    <property type="term" value="F:metal ion binding"/>
    <property type="evidence" value="ECO:0007669"/>
    <property type="project" value="UniProtKB-KW"/>
</dbReference>
<comment type="subunit">
    <text evidence="12">Monomer and homodimer.</text>
</comment>
<comment type="catalytic activity">
    <reaction evidence="11 12">
        <text>GTP + AH2 + S-adenosyl-L-methionine = (8S)-3',8-cyclo-7,8-dihydroguanosine 5'-triphosphate + 5'-deoxyadenosine + L-methionine + A + H(+)</text>
        <dbReference type="Rhea" id="RHEA:49576"/>
        <dbReference type="ChEBI" id="CHEBI:13193"/>
        <dbReference type="ChEBI" id="CHEBI:15378"/>
        <dbReference type="ChEBI" id="CHEBI:17319"/>
        <dbReference type="ChEBI" id="CHEBI:17499"/>
        <dbReference type="ChEBI" id="CHEBI:37565"/>
        <dbReference type="ChEBI" id="CHEBI:57844"/>
        <dbReference type="ChEBI" id="CHEBI:59789"/>
        <dbReference type="ChEBI" id="CHEBI:131766"/>
        <dbReference type="EC" id="4.1.99.22"/>
    </reaction>
</comment>
<evidence type="ECO:0000256" key="1">
    <source>
        <dbReference type="ARBA" id="ARBA00012167"/>
    </source>
</evidence>
<feature type="binding site" evidence="12">
    <location>
        <position position="193"/>
    </location>
    <ligand>
        <name>S-adenosyl-L-methionine</name>
        <dbReference type="ChEBI" id="CHEBI:59789"/>
    </ligand>
</feature>
<dbReference type="InterPro" id="IPR050105">
    <property type="entry name" value="MoCo_biosynth_MoaA/MoaC"/>
</dbReference>
<keyword evidence="7 12" id="KW-0411">Iron-sulfur</keyword>
<dbReference type="SUPFAM" id="SSF102114">
    <property type="entry name" value="Radical SAM enzymes"/>
    <property type="match status" value="1"/>
</dbReference>
<dbReference type="CDD" id="cd01335">
    <property type="entry name" value="Radical_SAM"/>
    <property type="match status" value="1"/>
</dbReference>
<dbReference type="PROSITE" id="PS01305">
    <property type="entry name" value="MOAA_NIFB_PQQE"/>
    <property type="match status" value="1"/>
</dbReference>
<dbReference type="SFLD" id="SFLDG01383">
    <property type="entry name" value="cyclic_pyranopterin_phosphate"/>
    <property type="match status" value="1"/>
</dbReference>
<evidence type="ECO:0000256" key="11">
    <source>
        <dbReference type="ARBA" id="ARBA00048697"/>
    </source>
</evidence>
<dbReference type="RefSeq" id="WP_034425185.1">
    <property type="nucleotide sequence ID" value="NZ_CP045798.1"/>
</dbReference>
<dbReference type="Pfam" id="PF04055">
    <property type="entry name" value="Radical_SAM"/>
    <property type="match status" value="1"/>
</dbReference>
<dbReference type="Pfam" id="PF06463">
    <property type="entry name" value="Mob_synth_C"/>
    <property type="match status" value="1"/>
</dbReference>
<comment type="cofactor">
    <cofactor evidence="12">
        <name>[4Fe-4S] cluster</name>
        <dbReference type="ChEBI" id="CHEBI:49883"/>
    </cofactor>
    <text evidence="12">Binds 2 [4Fe-4S] clusters. Binds 1 [4Fe-4S] cluster coordinated with 3 cysteines and an exchangeable S-adenosyl-L-methionine and 1 [4Fe-4S] cluster coordinated with 3 cysteines and the GTP-derived substrate.</text>
</comment>
<evidence type="ECO:0000256" key="12">
    <source>
        <dbReference type="HAMAP-Rule" id="MF_01225"/>
    </source>
</evidence>
<dbReference type="SFLD" id="SFLDS00029">
    <property type="entry name" value="Radical_SAM"/>
    <property type="match status" value="1"/>
</dbReference>
<dbReference type="InterPro" id="IPR000385">
    <property type="entry name" value="MoaA_NifB_PqqE_Fe-S-bd_CS"/>
</dbReference>
<evidence type="ECO:0000256" key="8">
    <source>
        <dbReference type="ARBA" id="ARBA00023134"/>
    </source>
</evidence>
<evidence type="ECO:0000256" key="2">
    <source>
        <dbReference type="ARBA" id="ARBA00022485"/>
    </source>
</evidence>
<dbReference type="EMBL" id="CP045798">
    <property type="protein sequence ID" value="QNB46218.1"/>
    <property type="molecule type" value="Genomic_DNA"/>
</dbReference>
<gene>
    <name evidence="12 15" type="primary">moaA</name>
    <name evidence="15" type="ORF">BR63_07765</name>
</gene>
<dbReference type="EC" id="4.1.99.22" evidence="1 12"/>
<keyword evidence="16" id="KW-1185">Reference proteome</keyword>
<dbReference type="PANTHER" id="PTHR22960:SF0">
    <property type="entry name" value="MOLYBDENUM COFACTOR BIOSYNTHESIS PROTEIN 1"/>
    <property type="match status" value="1"/>
</dbReference>
<dbReference type="AlphaFoldDB" id="A0A7G6E2B4"/>
<dbReference type="InterPro" id="IPR010505">
    <property type="entry name" value="MoaA_twitch"/>
</dbReference>
<feature type="binding site" evidence="12">
    <location>
        <position position="17"/>
    </location>
    <ligand>
        <name>GTP</name>
        <dbReference type="ChEBI" id="CHEBI:37565"/>
    </ligand>
</feature>
<dbReference type="InterPro" id="IPR007197">
    <property type="entry name" value="rSAM"/>
</dbReference>
<dbReference type="OrthoDB" id="9763993at2"/>
<dbReference type="InterPro" id="IPR006638">
    <property type="entry name" value="Elp3/MiaA/NifB-like_rSAM"/>
</dbReference>
<dbReference type="GO" id="GO:0006777">
    <property type="term" value="P:Mo-molybdopterin cofactor biosynthetic process"/>
    <property type="evidence" value="ECO:0007669"/>
    <property type="project" value="UniProtKB-UniRule"/>
</dbReference>
<dbReference type="UniPathway" id="UPA00344"/>
<comment type="function">
    <text evidence="12">Catalyzes the cyclization of GTP to (8S)-3',8-cyclo-7,8-dihydroguanosine 5'-triphosphate.</text>
</comment>
<dbReference type="Gene3D" id="3.20.20.70">
    <property type="entry name" value="Aldolase class I"/>
    <property type="match status" value="1"/>
</dbReference>
<evidence type="ECO:0000256" key="4">
    <source>
        <dbReference type="ARBA" id="ARBA00022723"/>
    </source>
</evidence>
<dbReference type="PANTHER" id="PTHR22960">
    <property type="entry name" value="MOLYBDOPTERIN COFACTOR SYNTHESIS PROTEIN A"/>
    <property type="match status" value="1"/>
</dbReference>
<dbReference type="InterPro" id="IPR040064">
    <property type="entry name" value="MoaA-like"/>
</dbReference>
<evidence type="ECO:0000256" key="7">
    <source>
        <dbReference type="ARBA" id="ARBA00023014"/>
    </source>
</evidence>
<feature type="binding site" evidence="12">
    <location>
        <begin position="262"/>
        <end position="264"/>
    </location>
    <ligand>
        <name>GTP</name>
        <dbReference type="ChEBI" id="CHEBI:37565"/>
    </ligand>
</feature>
<dbReference type="SMART" id="SM00729">
    <property type="entry name" value="Elp3"/>
    <property type="match status" value="1"/>
</dbReference>
<organism evidence="15 16">
    <name type="scientific">Thermanaerosceptrum fracticalcis</name>
    <dbReference type="NCBI Taxonomy" id="1712410"/>
    <lineage>
        <taxon>Bacteria</taxon>
        <taxon>Bacillati</taxon>
        <taxon>Bacillota</taxon>
        <taxon>Clostridia</taxon>
        <taxon>Eubacteriales</taxon>
        <taxon>Peptococcaceae</taxon>
        <taxon>Thermanaerosceptrum</taxon>
    </lineage>
</organism>
<dbReference type="GO" id="GO:1904047">
    <property type="term" value="F:S-adenosyl-L-methionine binding"/>
    <property type="evidence" value="ECO:0007669"/>
    <property type="project" value="UniProtKB-UniRule"/>
</dbReference>
<feature type="binding site" evidence="12">
    <location>
        <position position="257"/>
    </location>
    <ligand>
        <name>[4Fe-4S] cluster</name>
        <dbReference type="ChEBI" id="CHEBI:49883"/>
        <label>2</label>
        <note>4Fe-4S-substrate</note>
    </ligand>
</feature>
<keyword evidence="2 12" id="KW-0004">4Fe-4S</keyword>
<feature type="binding site" evidence="12">
    <location>
        <position position="28"/>
    </location>
    <ligand>
        <name>[4Fe-4S] cluster</name>
        <dbReference type="ChEBI" id="CHEBI:49883"/>
        <label>1</label>
        <note>4Fe-4S-S-AdoMet</note>
    </ligand>
</feature>
<dbReference type="SFLD" id="SFLDG01386">
    <property type="entry name" value="main_SPASM_domain-containing"/>
    <property type="match status" value="1"/>
</dbReference>
<dbReference type="InterPro" id="IPR058240">
    <property type="entry name" value="rSAM_sf"/>
</dbReference>
<feature type="binding site" evidence="12">
    <location>
        <position position="159"/>
    </location>
    <ligand>
        <name>GTP</name>
        <dbReference type="ChEBI" id="CHEBI:37565"/>
    </ligand>
</feature>
<feature type="binding site" evidence="12">
    <location>
        <position position="67"/>
    </location>
    <ligand>
        <name>GTP</name>
        <dbReference type="ChEBI" id="CHEBI:37565"/>
    </ligand>
</feature>
<feature type="binding site" evidence="12">
    <location>
        <position position="30"/>
    </location>
    <ligand>
        <name>S-adenosyl-L-methionine</name>
        <dbReference type="ChEBI" id="CHEBI:59789"/>
    </ligand>
</feature>
<evidence type="ECO:0000256" key="5">
    <source>
        <dbReference type="ARBA" id="ARBA00022741"/>
    </source>
</evidence>
<dbReference type="PROSITE" id="PS51918">
    <property type="entry name" value="RADICAL_SAM"/>
    <property type="match status" value="1"/>
</dbReference>
<dbReference type="InterPro" id="IPR013785">
    <property type="entry name" value="Aldolase_TIM"/>
</dbReference>
<feature type="domain" description="Radical SAM core" evidence="14">
    <location>
        <begin position="8"/>
        <end position="222"/>
    </location>
</feature>
<dbReference type="NCBIfam" id="TIGR02666">
    <property type="entry name" value="moaA"/>
    <property type="match status" value="1"/>
</dbReference>
<evidence type="ECO:0000259" key="14">
    <source>
        <dbReference type="PROSITE" id="PS51918"/>
    </source>
</evidence>
<evidence type="ECO:0000313" key="15">
    <source>
        <dbReference type="EMBL" id="QNB46218.1"/>
    </source>
</evidence>
<name>A0A7G6E2B4_THEFR</name>
<feature type="binding site" evidence="12">
    <location>
        <position position="122"/>
    </location>
    <ligand>
        <name>S-adenosyl-L-methionine</name>
        <dbReference type="ChEBI" id="CHEBI:59789"/>
    </ligand>
</feature>
<dbReference type="GO" id="GO:0061799">
    <property type="term" value="F:cyclic pyranopterin monophosphate synthase activity"/>
    <property type="evidence" value="ECO:0007669"/>
    <property type="project" value="TreeGrafter"/>
</dbReference>
<evidence type="ECO:0000256" key="9">
    <source>
        <dbReference type="ARBA" id="ARBA00023150"/>
    </source>
</evidence>
<evidence type="ECO:0000256" key="6">
    <source>
        <dbReference type="ARBA" id="ARBA00023004"/>
    </source>
</evidence>
<feature type="binding site" evidence="12">
    <location>
        <position position="71"/>
    </location>
    <ligand>
        <name>S-adenosyl-L-methionine</name>
        <dbReference type="ChEBI" id="CHEBI:59789"/>
    </ligand>
</feature>
<keyword evidence="10 12" id="KW-0456">Lyase</keyword>
<keyword evidence="5 12" id="KW-0547">Nucleotide-binding</keyword>
<evidence type="ECO:0000313" key="16">
    <source>
        <dbReference type="Proteomes" id="UP000515847"/>
    </source>
</evidence>
<feature type="binding site" evidence="12">
    <location>
        <position position="24"/>
    </location>
    <ligand>
        <name>[4Fe-4S] cluster</name>
        <dbReference type="ChEBI" id="CHEBI:49883"/>
        <label>1</label>
        <note>4Fe-4S-S-AdoMet</note>
    </ligand>
</feature>
<dbReference type="CDD" id="cd21117">
    <property type="entry name" value="Twitch_MoaA"/>
    <property type="match status" value="1"/>
</dbReference>
<comment type="pathway">
    <text evidence="12">Cofactor biosynthesis; molybdopterin biosynthesis.</text>
</comment>
<evidence type="ECO:0000256" key="13">
    <source>
        <dbReference type="SAM" id="MobiDB-lite"/>
    </source>
</evidence>
<dbReference type="SFLD" id="SFLDG01067">
    <property type="entry name" value="SPASM/twitch_domain_containing"/>
    <property type="match status" value="1"/>
</dbReference>
<protein>
    <recommendedName>
        <fullName evidence="1 12">GTP 3',8-cyclase</fullName>
        <ecNumber evidence="1 12">4.1.99.22</ecNumber>
    </recommendedName>
    <alternativeName>
        <fullName evidence="12">Molybdenum cofactor biosynthesis protein A</fullName>
    </alternativeName>
</protein>
<feature type="binding site" evidence="12">
    <location>
        <position position="260"/>
    </location>
    <ligand>
        <name>[4Fe-4S] cluster</name>
        <dbReference type="ChEBI" id="CHEBI:49883"/>
        <label>2</label>
        <note>4Fe-4S-substrate</note>
    </ligand>
</feature>
<evidence type="ECO:0000256" key="10">
    <source>
        <dbReference type="ARBA" id="ARBA00023239"/>
    </source>
</evidence>
<feature type="binding site" evidence="12">
    <location>
        <position position="98"/>
    </location>
    <ligand>
        <name>GTP</name>
        <dbReference type="ChEBI" id="CHEBI:37565"/>
    </ligand>
</feature>
<dbReference type="NCBIfam" id="NF001199">
    <property type="entry name" value="PRK00164.2-1"/>
    <property type="match status" value="1"/>
</dbReference>
<dbReference type="GO" id="GO:0051539">
    <property type="term" value="F:4 iron, 4 sulfur cluster binding"/>
    <property type="evidence" value="ECO:0007669"/>
    <property type="project" value="UniProtKB-UniRule"/>
</dbReference>
<reference evidence="15 16" key="1">
    <citation type="journal article" date="2019" name="Front. Microbiol.">
        <title>Thermoanaerosceptrum fracticalcis gen. nov. sp. nov., a Novel Fumarate-Fermenting Microorganism From a Deep Fractured Carbonate Aquifer of the US Great Basin.</title>
        <authorList>
            <person name="Hamilton-Brehm S.D."/>
            <person name="Stewart L.E."/>
            <person name="Zavarin M."/>
            <person name="Caldwell M."/>
            <person name="Lawson P.A."/>
            <person name="Onstott T.C."/>
            <person name="Grzymski J."/>
            <person name="Neveux I."/>
            <person name="Lollar B.S."/>
            <person name="Russell C.E."/>
            <person name="Moser D.P."/>
        </authorList>
    </citation>
    <scope>NUCLEOTIDE SEQUENCE [LARGE SCALE GENOMIC DNA]</scope>
    <source>
        <strain evidence="15 16">DRI-13</strain>
    </source>
</reference>